<reference evidence="1" key="1">
    <citation type="journal article" date="2024" name="BMC Genomics">
        <title>Functional annotation of a divergent genome using sequence and structure-based similarity.</title>
        <authorList>
            <person name="Svedberg D."/>
            <person name="Winiger R.R."/>
            <person name="Berg A."/>
            <person name="Sharma H."/>
            <person name="Tellgren-Roth C."/>
            <person name="Debrunner-Vossbrinck B.A."/>
            <person name="Vossbrinck C.R."/>
            <person name="Barandun J."/>
        </authorList>
    </citation>
    <scope>NUCLEOTIDE SEQUENCE</scope>
    <source>
        <strain evidence="1">Illinois isolate</strain>
    </source>
</reference>
<dbReference type="EMBL" id="CP142737">
    <property type="protein sequence ID" value="WUR05118.1"/>
    <property type="molecule type" value="Genomic_DNA"/>
</dbReference>
<keyword evidence="2" id="KW-1185">Reference proteome</keyword>
<name>A0AAX4JGK0_9MICR</name>
<dbReference type="RefSeq" id="XP_065331263.1">
    <property type="nucleotide sequence ID" value="XM_065475191.1"/>
</dbReference>
<evidence type="ECO:0000313" key="2">
    <source>
        <dbReference type="Proteomes" id="UP001334084"/>
    </source>
</evidence>
<dbReference type="AlphaFoldDB" id="A0AAX4JGK0"/>
<accession>A0AAX4JGK0</accession>
<protein>
    <submittedName>
        <fullName evidence="1">ATPase-AAA-core domain-containing protein</fullName>
    </submittedName>
</protein>
<dbReference type="KEGG" id="vnx:VNE69_12103"/>
<gene>
    <name evidence="1" type="ORF">VNE69_12103</name>
</gene>
<sequence length="274" mass="31951">MHQDEISDDFDFSFSSLDCDFSNSMSSGLSTISKSKFLSFKRALENRHDNIIVVSGPSGCLKSTFINSVLKDLSLVPEYIEDVTLYKNKLLTKSKICLTDIDDLEYFIRNKSKINQMTNLIIETRLLPYMHKSLNKGLCITLSYCTKIQNFTGNFHSLPFSKFDFYQPSLSIYKVLNNLYGSRNRRISISYDKKILKYIFTNSLFHLRLDSLYFAYESISLADYQMEEFLDYAVYAVSSSYKNKTNKFVKIQSWAYEEHFVCTKLCTEFKKYST</sequence>
<evidence type="ECO:0000313" key="1">
    <source>
        <dbReference type="EMBL" id="WUR05118.1"/>
    </source>
</evidence>
<dbReference type="Proteomes" id="UP001334084">
    <property type="component" value="Chromosome 12"/>
</dbReference>
<dbReference type="GeneID" id="90542965"/>
<proteinExistence type="predicted"/>
<organism evidence="1 2">
    <name type="scientific">Vairimorpha necatrix</name>
    <dbReference type="NCBI Taxonomy" id="6039"/>
    <lineage>
        <taxon>Eukaryota</taxon>
        <taxon>Fungi</taxon>
        <taxon>Fungi incertae sedis</taxon>
        <taxon>Microsporidia</taxon>
        <taxon>Nosematidae</taxon>
        <taxon>Vairimorpha</taxon>
    </lineage>
</organism>